<feature type="compositionally biased region" description="Low complexity" evidence="1">
    <location>
        <begin position="48"/>
        <end position="72"/>
    </location>
</feature>
<evidence type="ECO:0000313" key="2">
    <source>
        <dbReference type="EMBL" id="VFQ83557.1"/>
    </source>
</evidence>
<reference evidence="2 3" key="1">
    <citation type="submission" date="2018-04" db="EMBL/GenBank/DDBJ databases">
        <authorList>
            <person name="Vogel A."/>
        </authorList>
    </citation>
    <scope>NUCLEOTIDE SEQUENCE [LARGE SCALE GENOMIC DNA]</scope>
</reference>
<feature type="compositionally biased region" description="Polar residues" evidence="1">
    <location>
        <begin position="178"/>
        <end position="194"/>
    </location>
</feature>
<organism evidence="2 3">
    <name type="scientific">Cuscuta campestris</name>
    <dbReference type="NCBI Taxonomy" id="132261"/>
    <lineage>
        <taxon>Eukaryota</taxon>
        <taxon>Viridiplantae</taxon>
        <taxon>Streptophyta</taxon>
        <taxon>Embryophyta</taxon>
        <taxon>Tracheophyta</taxon>
        <taxon>Spermatophyta</taxon>
        <taxon>Magnoliopsida</taxon>
        <taxon>eudicotyledons</taxon>
        <taxon>Gunneridae</taxon>
        <taxon>Pentapetalae</taxon>
        <taxon>asterids</taxon>
        <taxon>lamiids</taxon>
        <taxon>Solanales</taxon>
        <taxon>Convolvulaceae</taxon>
        <taxon>Cuscuteae</taxon>
        <taxon>Cuscuta</taxon>
        <taxon>Cuscuta subgen. Grammica</taxon>
        <taxon>Cuscuta sect. Cleistogrammica</taxon>
    </lineage>
</organism>
<dbReference type="Proteomes" id="UP000595140">
    <property type="component" value="Unassembled WGS sequence"/>
</dbReference>
<evidence type="ECO:0000313" key="3">
    <source>
        <dbReference type="Proteomes" id="UP000595140"/>
    </source>
</evidence>
<keyword evidence="3" id="KW-1185">Reference proteome</keyword>
<protein>
    <submittedName>
        <fullName evidence="2">Uncharacterized protein</fullName>
    </submittedName>
</protein>
<gene>
    <name evidence="2" type="ORF">CCAM_LOCUS25333</name>
</gene>
<feature type="compositionally biased region" description="Gly residues" evidence="1">
    <location>
        <begin position="34"/>
        <end position="47"/>
    </location>
</feature>
<feature type="region of interest" description="Disordered" evidence="1">
    <location>
        <begin position="34"/>
        <end position="72"/>
    </location>
</feature>
<evidence type="ECO:0000256" key="1">
    <source>
        <dbReference type="SAM" id="MobiDB-lite"/>
    </source>
</evidence>
<dbReference type="EMBL" id="OOIL02002582">
    <property type="protein sequence ID" value="VFQ83557.1"/>
    <property type="molecule type" value="Genomic_DNA"/>
</dbReference>
<accession>A0A484M4N5</accession>
<proteinExistence type="predicted"/>
<name>A0A484M4N5_9ASTE</name>
<dbReference type="AlphaFoldDB" id="A0A484M4N5"/>
<feature type="region of interest" description="Disordered" evidence="1">
    <location>
        <begin position="147"/>
        <end position="209"/>
    </location>
</feature>
<sequence>MVQTSYWFSTYLFRSCQTARKSCETNLFKSGGRGHGRGISTGRGTGGQQLHAAHAAAVGPSGSSSAGESSTGGVVIPSLSAEQWETFRALLASVKDAPSEKLSGNKRGWIRLVVGQGCADLVGNIRGDNGSQGGLAPTAQRTPILQSSSSLPTVSAHPADSSSTADAQPMLSAAQPELPSTTAEIQQAVSSTESAPVLGRGQRQRTPNVRLSDCQTYAITHGVSPAIPNWLSVGGAGIRSEASTSTAVAVTATATTIAAAVWMLTVTAAAAVGPATSASGIVEDGTMVAGREKGRAGGRIGIQVCSLAFQKKEGRAGLKKRRWRGLKLQERCLAPHVIRQPPKYL</sequence>